<dbReference type="OrthoDB" id="1074at2759"/>
<keyword evidence="7 9" id="KW-0342">GTP-binding</keyword>
<keyword evidence="3 9" id="KW-0999">Mitochondrion inner membrane</keyword>
<evidence type="ECO:0000256" key="2">
    <source>
        <dbReference type="ARBA" id="ARBA00022741"/>
    </source>
</evidence>
<evidence type="ECO:0000313" key="12">
    <source>
        <dbReference type="EMBL" id="ODN84933.1"/>
    </source>
</evidence>
<dbReference type="InterPro" id="IPR027417">
    <property type="entry name" value="P-loop_NTPase"/>
</dbReference>
<evidence type="ECO:0000256" key="10">
    <source>
        <dbReference type="SAM" id="MobiDB-lite"/>
    </source>
</evidence>
<dbReference type="Gene3D" id="2.40.30.10">
    <property type="entry name" value="Translation factors"/>
    <property type="match status" value="1"/>
</dbReference>
<dbReference type="InterPro" id="IPR000795">
    <property type="entry name" value="T_Tr_GTP-bd_dom"/>
</dbReference>
<dbReference type="CDD" id="cd01890">
    <property type="entry name" value="LepA"/>
    <property type="match status" value="1"/>
</dbReference>
<dbReference type="GO" id="GO:0005759">
    <property type="term" value="C:mitochondrial matrix"/>
    <property type="evidence" value="ECO:0007669"/>
    <property type="project" value="UniProtKB-UniRule"/>
</dbReference>
<dbReference type="NCBIfam" id="TIGR00231">
    <property type="entry name" value="small_GTP"/>
    <property type="match status" value="1"/>
</dbReference>
<dbReference type="GO" id="GO:0097177">
    <property type="term" value="F:mitochondrial ribosome binding"/>
    <property type="evidence" value="ECO:0007669"/>
    <property type="project" value="TreeGrafter"/>
</dbReference>
<evidence type="ECO:0000256" key="5">
    <source>
        <dbReference type="ARBA" id="ARBA00022917"/>
    </source>
</evidence>
<dbReference type="InterPro" id="IPR035654">
    <property type="entry name" value="LepA_IV"/>
</dbReference>
<dbReference type="CDD" id="cd16260">
    <property type="entry name" value="EF4_III"/>
    <property type="match status" value="1"/>
</dbReference>
<dbReference type="Gene3D" id="3.30.70.870">
    <property type="entry name" value="Elongation Factor G (Translational Gtpase), domain 3"/>
    <property type="match status" value="1"/>
</dbReference>
<dbReference type="Gene3D" id="3.30.70.2570">
    <property type="entry name" value="Elongation factor 4, C-terminal domain"/>
    <property type="match status" value="1"/>
</dbReference>
<comment type="similarity">
    <text evidence="1">Belongs to the TRAFAC class translation factor GTPase superfamily. Classic translation factor GTPase family. LepA subfamily.</text>
</comment>
<dbReference type="RefSeq" id="XP_018998736.1">
    <property type="nucleotide sequence ID" value="XM_019134031.1"/>
</dbReference>
<feature type="domain" description="Tr-type G" evidence="11">
    <location>
        <begin position="89"/>
        <end position="270"/>
    </location>
</feature>
<dbReference type="PRINTS" id="PR00315">
    <property type="entry name" value="ELONGATNFCT"/>
</dbReference>
<dbReference type="InterPro" id="IPR013842">
    <property type="entry name" value="LepA_CTD"/>
</dbReference>
<evidence type="ECO:0000256" key="9">
    <source>
        <dbReference type="HAMAP-Rule" id="MF_03137"/>
    </source>
</evidence>
<keyword evidence="8 9" id="KW-0472">Membrane</keyword>
<evidence type="ECO:0000256" key="4">
    <source>
        <dbReference type="ARBA" id="ARBA00022801"/>
    </source>
</evidence>
<evidence type="ECO:0000256" key="1">
    <source>
        <dbReference type="ARBA" id="ARBA00005454"/>
    </source>
</evidence>
<dbReference type="NCBIfam" id="TIGR01393">
    <property type="entry name" value="lepA"/>
    <property type="match status" value="1"/>
</dbReference>
<dbReference type="FunFam" id="3.40.50.300:FF:001496">
    <property type="entry name" value="Translation factor GUF1 homolog, mitochondrial"/>
    <property type="match status" value="1"/>
</dbReference>
<gene>
    <name evidence="12" type="ORF">L202_00779</name>
</gene>
<dbReference type="FunFam" id="3.30.70.240:FF:000007">
    <property type="entry name" value="Translation factor GUF1, mitochondrial"/>
    <property type="match status" value="1"/>
</dbReference>
<dbReference type="GO" id="GO:0003924">
    <property type="term" value="F:GTPase activity"/>
    <property type="evidence" value="ECO:0007669"/>
    <property type="project" value="UniProtKB-UniRule"/>
</dbReference>
<keyword evidence="13" id="KW-1185">Reference proteome</keyword>
<proteinExistence type="inferred from homology"/>
<dbReference type="HAMAP" id="MF_00071">
    <property type="entry name" value="LepA"/>
    <property type="match status" value="1"/>
</dbReference>
<dbReference type="Pfam" id="PF00009">
    <property type="entry name" value="GTP_EFTU"/>
    <property type="match status" value="1"/>
</dbReference>
<dbReference type="Gene3D" id="3.30.70.240">
    <property type="match status" value="1"/>
</dbReference>
<dbReference type="InterPro" id="IPR009000">
    <property type="entry name" value="Transl_B-barrel_sf"/>
</dbReference>
<keyword evidence="4 9" id="KW-0378">Hydrolase</keyword>
<dbReference type="InterPro" id="IPR005225">
    <property type="entry name" value="Small_GTP-bd"/>
</dbReference>
<dbReference type="PROSITE" id="PS00301">
    <property type="entry name" value="G_TR_1"/>
    <property type="match status" value="1"/>
</dbReference>
<dbReference type="PROSITE" id="PS51722">
    <property type="entry name" value="G_TR_2"/>
    <property type="match status" value="1"/>
</dbReference>
<protein>
    <submittedName>
        <fullName evidence="12">GTP-binding protein LepA</fullName>
    </submittedName>
</protein>
<dbReference type="InterPro" id="IPR035647">
    <property type="entry name" value="EFG_III/V"/>
</dbReference>
<comment type="similarity">
    <text evidence="9">Belongs to the GTP-binding elongation factor family. LepA subfamily.</text>
</comment>
<evidence type="ECO:0000256" key="6">
    <source>
        <dbReference type="ARBA" id="ARBA00023128"/>
    </source>
</evidence>
<dbReference type="Gene3D" id="3.40.50.300">
    <property type="entry name" value="P-loop containing nucleotide triphosphate hydrolases"/>
    <property type="match status" value="1"/>
</dbReference>
<dbReference type="Gene3D" id="1.25.40.10">
    <property type="entry name" value="Tetratricopeptide repeat domain"/>
    <property type="match status" value="1"/>
</dbReference>
<feature type="binding site" evidence="9">
    <location>
        <begin position="163"/>
        <end position="167"/>
    </location>
    <ligand>
        <name>GTP</name>
        <dbReference type="ChEBI" id="CHEBI:37565"/>
    </ligand>
</feature>
<keyword evidence="5 9" id="KW-0648">Protein biosynthesis</keyword>
<dbReference type="InterPro" id="IPR038363">
    <property type="entry name" value="LepA_C_sf"/>
</dbReference>
<dbReference type="EMBL" id="AWGJ01000001">
    <property type="protein sequence ID" value="ODN84933.1"/>
    <property type="molecule type" value="Genomic_DNA"/>
</dbReference>
<evidence type="ECO:0000256" key="8">
    <source>
        <dbReference type="ARBA" id="ARBA00023136"/>
    </source>
</evidence>
<dbReference type="InterPro" id="IPR004161">
    <property type="entry name" value="EFTu-like_2"/>
</dbReference>
<keyword evidence="2 9" id="KW-0547">Nucleotide-binding</keyword>
<evidence type="ECO:0000256" key="3">
    <source>
        <dbReference type="ARBA" id="ARBA00022792"/>
    </source>
</evidence>
<accession>A0A1E3I898</accession>
<comment type="caution">
    <text evidence="12">The sequence shown here is derived from an EMBL/GenBank/DDBJ whole genome shotgun (WGS) entry which is preliminary data.</text>
</comment>
<feature type="region of interest" description="Disordered" evidence="10">
    <location>
        <begin position="45"/>
        <end position="65"/>
    </location>
</feature>
<sequence length="1283" mass="141743">MSLAVRSSRVCPQCLVRLRISPSKPILSARISTYTSNECTRKAREVGKRSWGRPNGRSFSKSPAALGPKVSAAAQAAKRTVDMSQFPPERIRNLSIIAHIDHGKSTLADRLLQMTGTVPPESSPQFLDKLKVEKERGITVKAQTVSIIHTHTDGHKYLINLIDTPGHVDFSYEVSRSLGACEGALLLVDCSQGIQAQTLSVFHHALEADLSMLAVINKVDLPHAYPDETSEEIASSLGLEKDRHIRISAKSGLGVDTVLGSIIEGLPSPSPYEGGEDGKLRGLIFDTFYDQFRGVVSLVRIFSGSLKKGDKVRFLQADRKYEILEVGLNNPDEVPVELLTDGQVGYIVCNMKDSGEAFIGDTICWADKVVDPLPGFQPMKAMVYAGVFPMDSGDFPKLEESIERLTLNDRSVSVQRESSAALSQGFRLGFLGTLHMDVFRQRLEDEYSSEVIVTAPTVPYKVVFTNGTEQFISNPVEFPEPGDPKARVAHVEEPMINATIFVPNEYIGSMMDLCARYRGIQLEYRILENSERAVLRYTLPLSEIVTEFFSELKSQSSGFASFDYEEAGYEQSPLVKMNILINGKPVDALSMIVHKYAAQAIGKAWVKKLKEVVPRQQFELSIQAAIGAKVIARENVSAFRKDVTAGLYGGHYDRKLKHLNKQKEGKKKLKKLAGNIEIPQSAYYKVLSSRPRGFATSARTTLGLSLGLASYPQPPLPMGGWGFEHSHSAFQPFSSSSQPDTKDKDAVSETTDPILRHISHLSAPSLTPPKPEPNPEINPIAQHTLSPIDRSASLSHLFRLSSLSSTSSSSSTLLLQAYTDLYMASPHTQLFSVGEVSEVLKALRMLQLREGADKERAEEQIEALVEEIKDLVGGKKGLRGLELLVLSSKTMQHRQVRDKDVFEVEKTLRSLFPRPPHVEDGPARRRFRAGINYAMYLLALSGKEARFGDWWDVLEKEGLEPDGYTWLARMILAERMGRGEELSDILEHAFQSSNMATEDHSVLVNYALAGFGRMGRWDLVTDVYRVLRPETEEGDLVTIESATSPSSSASASDIPLPKSGITLGHRSYSPLLAALAAQGNMPGALTILKHIFEDDRSPSVADYNALFKGFAQYGETPSGVIDAGPAGVMLGVSSETSFKASDVTGSFEERMSGIWERGAMFGAVKNQPRQEKRVEGWSLETLEGIFESFMTLRPSSPPSPPSSEYGTLVKAARETPHYANAPSRKAVWTIMRAFALVTGGDDDMLRQVWERLEGKFGEQGSEGWRGWREDGRLKWLKKNLYEQ</sequence>
<evidence type="ECO:0000313" key="13">
    <source>
        <dbReference type="Proteomes" id="UP000094065"/>
    </source>
</evidence>
<reference evidence="12 13" key="1">
    <citation type="submission" date="2016-06" db="EMBL/GenBank/DDBJ databases">
        <title>Evolution of pathogenesis and genome organization in the Tremellales.</title>
        <authorList>
            <person name="Cuomo C."/>
            <person name="Litvintseva A."/>
            <person name="Heitman J."/>
            <person name="Chen Y."/>
            <person name="Sun S."/>
            <person name="Springer D."/>
            <person name="Dromer F."/>
            <person name="Young S."/>
            <person name="Zeng Q."/>
            <person name="Chapman S."/>
            <person name="Gujja S."/>
            <person name="Saif S."/>
            <person name="Birren B."/>
        </authorList>
    </citation>
    <scope>NUCLEOTIDE SEQUENCE [LARGE SCALE GENOMIC DNA]</scope>
    <source>
        <strain evidence="12 13">CBS 6039</strain>
    </source>
</reference>
<dbReference type="Proteomes" id="UP000094065">
    <property type="component" value="Unassembled WGS sequence"/>
</dbReference>
<evidence type="ECO:0000256" key="7">
    <source>
        <dbReference type="ARBA" id="ARBA00023134"/>
    </source>
</evidence>
<dbReference type="CDD" id="cd03709">
    <property type="entry name" value="lepA_C"/>
    <property type="match status" value="1"/>
</dbReference>
<dbReference type="SUPFAM" id="SSF52540">
    <property type="entry name" value="P-loop containing nucleoside triphosphate hydrolases"/>
    <property type="match status" value="1"/>
</dbReference>
<dbReference type="Pfam" id="PF00679">
    <property type="entry name" value="EFG_C"/>
    <property type="match status" value="1"/>
</dbReference>
<dbReference type="GO" id="GO:0005743">
    <property type="term" value="C:mitochondrial inner membrane"/>
    <property type="evidence" value="ECO:0007669"/>
    <property type="project" value="UniProtKB-SubCell"/>
</dbReference>
<dbReference type="InterPro" id="IPR011990">
    <property type="entry name" value="TPR-like_helical_dom_sf"/>
</dbReference>
<dbReference type="PANTHER" id="PTHR43512">
    <property type="entry name" value="TRANSLATION FACTOR GUF1-RELATED"/>
    <property type="match status" value="1"/>
</dbReference>
<dbReference type="CDD" id="cd03699">
    <property type="entry name" value="EF4_II"/>
    <property type="match status" value="1"/>
</dbReference>
<name>A0A1E3I898_9TREE</name>
<dbReference type="GeneID" id="30152088"/>
<keyword evidence="6 9" id="KW-0496">Mitochondrion</keyword>
<comment type="subcellular location">
    <subcellularLocation>
        <location evidence="9">Mitochondrion inner membrane</location>
        <topology evidence="9">Peripheral membrane protein</topology>
        <orientation evidence="9">Matrix side</orientation>
    </subcellularLocation>
</comment>
<dbReference type="PANTHER" id="PTHR43512:SF7">
    <property type="entry name" value="TRANSLATION FACTOR GUF1, MITOCHONDRIAL"/>
    <property type="match status" value="1"/>
</dbReference>
<dbReference type="InterPro" id="IPR000640">
    <property type="entry name" value="EFG_V-like"/>
</dbReference>
<dbReference type="Pfam" id="PF06421">
    <property type="entry name" value="LepA_C"/>
    <property type="match status" value="1"/>
</dbReference>
<dbReference type="FunFam" id="3.30.70.870:FF:000004">
    <property type="entry name" value="Translation factor GUF1, mitochondrial"/>
    <property type="match status" value="1"/>
</dbReference>
<dbReference type="GO" id="GO:0005525">
    <property type="term" value="F:GTP binding"/>
    <property type="evidence" value="ECO:0007669"/>
    <property type="project" value="UniProtKB-UniRule"/>
</dbReference>
<dbReference type="InterPro" id="IPR006297">
    <property type="entry name" value="EF-4"/>
</dbReference>
<feature type="binding site" evidence="9">
    <location>
        <begin position="98"/>
        <end position="105"/>
    </location>
    <ligand>
        <name>GTP</name>
        <dbReference type="ChEBI" id="CHEBI:37565"/>
    </ligand>
</feature>
<dbReference type="InterPro" id="IPR031157">
    <property type="entry name" value="G_TR_CS"/>
</dbReference>
<dbReference type="GO" id="GO:0006412">
    <property type="term" value="P:translation"/>
    <property type="evidence" value="ECO:0007669"/>
    <property type="project" value="UniProtKB-KW"/>
</dbReference>
<dbReference type="SUPFAM" id="SSF50447">
    <property type="entry name" value="Translation proteins"/>
    <property type="match status" value="1"/>
</dbReference>
<feature type="binding site" evidence="9">
    <location>
        <begin position="217"/>
        <end position="220"/>
    </location>
    <ligand>
        <name>GTP</name>
        <dbReference type="ChEBI" id="CHEBI:37565"/>
    </ligand>
</feature>
<organism evidence="12 13">
    <name type="scientific">Cryptococcus amylolentus CBS 6039</name>
    <dbReference type="NCBI Taxonomy" id="1295533"/>
    <lineage>
        <taxon>Eukaryota</taxon>
        <taxon>Fungi</taxon>
        <taxon>Dikarya</taxon>
        <taxon>Basidiomycota</taxon>
        <taxon>Agaricomycotina</taxon>
        <taxon>Tremellomycetes</taxon>
        <taxon>Tremellales</taxon>
        <taxon>Cryptococcaceae</taxon>
        <taxon>Cryptococcus</taxon>
    </lineage>
</organism>
<evidence type="ECO:0000259" key="11">
    <source>
        <dbReference type="PROSITE" id="PS51722"/>
    </source>
</evidence>
<dbReference type="GO" id="GO:0045727">
    <property type="term" value="P:positive regulation of translation"/>
    <property type="evidence" value="ECO:0007669"/>
    <property type="project" value="UniProtKB-UniRule"/>
</dbReference>
<comment type="function">
    <text evidence="9">Promotes mitochondrial protein synthesis. May act as a fidelity factor of the translation reaction, by catalyzing a one-codon backward translocation of tRNAs on improperly translocated ribosomes. Binds to mitochondrial ribosomes in a GTP-dependent manner.</text>
</comment>
<dbReference type="STRING" id="1295533.A0A1E3I898"/>
<dbReference type="FunFam" id="2.40.30.10:FF:000015">
    <property type="entry name" value="Translation factor GUF1, mitochondrial"/>
    <property type="match status" value="1"/>
</dbReference>
<dbReference type="FunFam" id="3.30.70.2570:FF:000001">
    <property type="entry name" value="Translation factor GUF1, mitochondrial"/>
    <property type="match status" value="1"/>
</dbReference>
<dbReference type="Pfam" id="PF03144">
    <property type="entry name" value="GTP_EFTU_D2"/>
    <property type="match status" value="1"/>
</dbReference>
<comment type="catalytic activity">
    <reaction evidence="9">
        <text>GTP + H2O = GDP + phosphate + H(+)</text>
        <dbReference type="Rhea" id="RHEA:19669"/>
        <dbReference type="ChEBI" id="CHEBI:15377"/>
        <dbReference type="ChEBI" id="CHEBI:15378"/>
        <dbReference type="ChEBI" id="CHEBI:37565"/>
        <dbReference type="ChEBI" id="CHEBI:43474"/>
        <dbReference type="ChEBI" id="CHEBI:58189"/>
        <dbReference type="EC" id="3.6.5.n1"/>
    </reaction>
</comment>
<dbReference type="SUPFAM" id="SSF54980">
    <property type="entry name" value="EF-G C-terminal domain-like"/>
    <property type="match status" value="2"/>
</dbReference>